<reference evidence="5 6" key="1">
    <citation type="journal article" date="2018" name="Sci. Rep.">
        <title>Genomic signatures of local adaptation to the degree of environmental predictability in rotifers.</title>
        <authorList>
            <person name="Franch-Gras L."/>
            <person name="Hahn C."/>
            <person name="Garcia-Roger E.M."/>
            <person name="Carmona M.J."/>
            <person name="Serra M."/>
            <person name="Gomez A."/>
        </authorList>
    </citation>
    <scope>NUCLEOTIDE SEQUENCE [LARGE SCALE GENOMIC DNA]</scope>
    <source>
        <strain evidence="5">HYR1</strain>
    </source>
</reference>
<dbReference type="PRINTS" id="PR00421">
    <property type="entry name" value="THIOREDOXIN"/>
</dbReference>
<evidence type="ECO:0000256" key="3">
    <source>
        <dbReference type="PIRSR" id="PIRSR000077-4"/>
    </source>
</evidence>
<dbReference type="EMBL" id="REGN01009191">
    <property type="protein sequence ID" value="RNA01711.1"/>
    <property type="molecule type" value="Genomic_DNA"/>
</dbReference>
<dbReference type="Gene3D" id="3.40.30.10">
    <property type="entry name" value="Glutaredoxin"/>
    <property type="match status" value="1"/>
</dbReference>
<dbReference type="Proteomes" id="UP000276133">
    <property type="component" value="Unassembled WGS sequence"/>
</dbReference>
<keyword evidence="1 3" id="KW-1015">Disulfide bond</keyword>
<dbReference type="PROSITE" id="PS00194">
    <property type="entry name" value="THIOREDOXIN_1"/>
    <property type="match status" value="1"/>
</dbReference>
<comment type="similarity">
    <text evidence="2">Belongs to the thioredoxin family.</text>
</comment>
<dbReference type="CDD" id="cd02947">
    <property type="entry name" value="TRX_family"/>
    <property type="match status" value="1"/>
</dbReference>
<proteinExistence type="inferred from homology"/>
<dbReference type="OrthoDB" id="2121326at2759"/>
<dbReference type="PANTHER" id="PTHR46115">
    <property type="entry name" value="THIOREDOXIN-LIKE PROTEIN 1"/>
    <property type="match status" value="1"/>
</dbReference>
<dbReference type="AlphaFoldDB" id="A0A3M7PSF5"/>
<keyword evidence="6" id="KW-1185">Reference proteome</keyword>
<evidence type="ECO:0000256" key="1">
    <source>
        <dbReference type="ARBA" id="ARBA00023157"/>
    </source>
</evidence>
<name>A0A3M7PSF5_BRAPC</name>
<comment type="caution">
    <text evidence="5">The sequence shown here is derived from an EMBL/GenBank/DDBJ whole genome shotgun (WGS) entry which is preliminary data.</text>
</comment>
<dbReference type="Pfam" id="PF00085">
    <property type="entry name" value="Thioredoxin"/>
    <property type="match status" value="1"/>
</dbReference>
<accession>A0A3M7PSF5</accession>
<evidence type="ECO:0000259" key="4">
    <source>
        <dbReference type="PROSITE" id="PS51352"/>
    </source>
</evidence>
<evidence type="ECO:0000313" key="5">
    <source>
        <dbReference type="EMBL" id="RNA01711.1"/>
    </source>
</evidence>
<dbReference type="PROSITE" id="PS51352">
    <property type="entry name" value="THIOREDOXIN_2"/>
    <property type="match status" value="1"/>
</dbReference>
<dbReference type="PIRSF" id="PIRSF000077">
    <property type="entry name" value="Thioredoxin"/>
    <property type="match status" value="1"/>
</dbReference>
<sequence length="107" mass="12538">MVVRKVNTINEFNSYLQNPTFKSTVVKFTAQWCGPCRIIQPYFEQLSCSYPSVQFLEVDVDHLPDIMNWAQVRAMPTFTVFKNCIKIQEMVGVDQNELHNLIRKFAF</sequence>
<organism evidence="5 6">
    <name type="scientific">Brachionus plicatilis</name>
    <name type="common">Marine rotifer</name>
    <name type="synonym">Brachionus muelleri</name>
    <dbReference type="NCBI Taxonomy" id="10195"/>
    <lineage>
        <taxon>Eukaryota</taxon>
        <taxon>Metazoa</taxon>
        <taxon>Spiralia</taxon>
        <taxon>Gnathifera</taxon>
        <taxon>Rotifera</taxon>
        <taxon>Eurotatoria</taxon>
        <taxon>Monogononta</taxon>
        <taxon>Pseudotrocha</taxon>
        <taxon>Ploima</taxon>
        <taxon>Brachionidae</taxon>
        <taxon>Brachionus</taxon>
    </lineage>
</organism>
<dbReference type="InterPro" id="IPR013766">
    <property type="entry name" value="Thioredoxin_domain"/>
</dbReference>
<feature type="disulfide bond" description="Redox-active" evidence="3">
    <location>
        <begin position="33"/>
        <end position="36"/>
    </location>
</feature>
<gene>
    <name evidence="5" type="ORF">BpHYR1_015589</name>
</gene>
<dbReference type="InterPro" id="IPR036249">
    <property type="entry name" value="Thioredoxin-like_sf"/>
</dbReference>
<evidence type="ECO:0000256" key="2">
    <source>
        <dbReference type="PIRNR" id="PIRNR000077"/>
    </source>
</evidence>
<keyword evidence="3" id="KW-0676">Redox-active center</keyword>
<protein>
    <recommendedName>
        <fullName evidence="2">Thioredoxin</fullName>
    </recommendedName>
</protein>
<dbReference type="FunFam" id="3.40.30.10:FF:000245">
    <property type="entry name" value="Thioredoxin"/>
    <property type="match status" value="1"/>
</dbReference>
<dbReference type="InterPro" id="IPR005746">
    <property type="entry name" value="Thioredoxin"/>
</dbReference>
<dbReference type="GO" id="GO:0015035">
    <property type="term" value="F:protein-disulfide reductase activity"/>
    <property type="evidence" value="ECO:0007669"/>
    <property type="project" value="InterPro"/>
</dbReference>
<dbReference type="InterPro" id="IPR017937">
    <property type="entry name" value="Thioredoxin_CS"/>
</dbReference>
<dbReference type="SUPFAM" id="SSF52833">
    <property type="entry name" value="Thioredoxin-like"/>
    <property type="match status" value="1"/>
</dbReference>
<feature type="domain" description="Thioredoxin" evidence="4">
    <location>
        <begin position="1"/>
        <end position="107"/>
    </location>
</feature>
<dbReference type="STRING" id="10195.A0A3M7PSF5"/>
<evidence type="ECO:0000313" key="6">
    <source>
        <dbReference type="Proteomes" id="UP000276133"/>
    </source>
</evidence>